<feature type="transmembrane region" description="Helical" evidence="3">
    <location>
        <begin position="204"/>
        <end position="223"/>
    </location>
</feature>
<dbReference type="Pfam" id="PF01478">
    <property type="entry name" value="Peptidase_A24"/>
    <property type="match status" value="1"/>
</dbReference>
<evidence type="ECO:0000313" key="5">
    <source>
        <dbReference type="EMBL" id="KWV57810.1"/>
    </source>
</evidence>
<evidence type="ECO:0000256" key="1">
    <source>
        <dbReference type="ARBA" id="ARBA00005801"/>
    </source>
</evidence>
<dbReference type="GO" id="GO:0005886">
    <property type="term" value="C:plasma membrane"/>
    <property type="evidence" value="ECO:0007669"/>
    <property type="project" value="TreeGrafter"/>
</dbReference>
<feature type="transmembrane region" description="Helical" evidence="3">
    <location>
        <begin position="162"/>
        <end position="192"/>
    </location>
</feature>
<evidence type="ECO:0000256" key="2">
    <source>
        <dbReference type="RuleBase" id="RU003793"/>
    </source>
</evidence>
<dbReference type="InterPro" id="IPR000045">
    <property type="entry name" value="Prepilin_IV_endopep_pep"/>
</dbReference>
<comment type="caution">
    <text evidence="5">The sequence shown here is derived from an EMBL/GenBank/DDBJ whole genome shotgun (WGS) entry which is preliminary data.</text>
</comment>
<accession>A0A109JZD3</accession>
<keyword evidence="3" id="KW-0472">Membrane</keyword>
<comment type="similarity">
    <text evidence="1 2">Belongs to the peptidase A24 family.</text>
</comment>
<reference evidence="5 6" key="1">
    <citation type="submission" date="2015-11" db="EMBL/GenBank/DDBJ databases">
        <title>Draft Genome Sequence of the Strain BR 10303 (Bradyrhizobium sp.) isolated from nodules of Centrolobium paraense.</title>
        <authorList>
            <person name="Zelli J.E."/>
            <person name="Simoes-Araujo J.L."/>
            <person name="Barauna A.C."/>
            <person name="Silva K."/>
        </authorList>
    </citation>
    <scope>NUCLEOTIDE SEQUENCE [LARGE SCALE GENOMIC DNA]</scope>
    <source>
        <strain evidence="5 6">BR 10303</strain>
    </source>
</reference>
<organism evidence="5 6">
    <name type="scientific">Bradyrhizobium macuxiense</name>
    <dbReference type="NCBI Taxonomy" id="1755647"/>
    <lineage>
        <taxon>Bacteria</taxon>
        <taxon>Pseudomonadati</taxon>
        <taxon>Pseudomonadota</taxon>
        <taxon>Alphaproteobacteria</taxon>
        <taxon>Hyphomicrobiales</taxon>
        <taxon>Nitrobacteraceae</taxon>
        <taxon>Bradyrhizobium</taxon>
    </lineage>
</organism>
<protein>
    <recommendedName>
        <fullName evidence="4">Prepilin type IV endopeptidase peptidase domain-containing protein</fullName>
    </recommendedName>
</protein>
<keyword evidence="3" id="KW-0812">Transmembrane</keyword>
<name>A0A109JZD3_9BRAD</name>
<evidence type="ECO:0000313" key="6">
    <source>
        <dbReference type="Proteomes" id="UP000057737"/>
    </source>
</evidence>
<dbReference type="Proteomes" id="UP000057737">
    <property type="component" value="Unassembled WGS sequence"/>
</dbReference>
<evidence type="ECO:0000259" key="4">
    <source>
        <dbReference type="Pfam" id="PF01478"/>
    </source>
</evidence>
<dbReference type="GO" id="GO:0006465">
    <property type="term" value="P:signal peptide processing"/>
    <property type="evidence" value="ECO:0007669"/>
    <property type="project" value="TreeGrafter"/>
</dbReference>
<evidence type="ECO:0000256" key="3">
    <source>
        <dbReference type="SAM" id="Phobius"/>
    </source>
</evidence>
<feature type="domain" description="Prepilin type IV endopeptidase peptidase" evidence="4">
    <location>
        <begin position="79"/>
        <end position="190"/>
    </location>
</feature>
<dbReference type="AlphaFoldDB" id="A0A109JZD3"/>
<dbReference type="PANTHER" id="PTHR30487:SF0">
    <property type="entry name" value="PREPILIN LEADER PEPTIDASE_N-METHYLTRANSFERASE-RELATED"/>
    <property type="match status" value="1"/>
</dbReference>
<gene>
    <name evidence="5" type="ORF">AS156_36995</name>
</gene>
<dbReference type="PRINTS" id="PR00864">
    <property type="entry name" value="PREPILNPTASE"/>
</dbReference>
<dbReference type="InterPro" id="IPR050882">
    <property type="entry name" value="Prepilin_peptidase/N-MTase"/>
</dbReference>
<dbReference type="EMBL" id="LNCU01000040">
    <property type="protein sequence ID" value="KWV57810.1"/>
    <property type="molecule type" value="Genomic_DNA"/>
</dbReference>
<keyword evidence="6" id="KW-1185">Reference proteome</keyword>
<dbReference type="PANTHER" id="PTHR30487">
    <property type="entry name" value="TYPE 4 PREPILIN-LIKE PROTEINS LEADER PEPTIDE-PROCESSING ENZYME"/>
    <property type="match status" value="1"/>
</dbReference>
<proteinExistence type="inferred from homology"/>
<feature type="transmembrane region" description="Helical" evidence="3">
    <location>
        <begin position="92"/>
        <end position="116"/>
    </location>
</feature>
<feature type="transmembrane region" description="Helical" evidence="3">
    <location>
        <begin position="51"/>
        <end position="71"/>
    </location>
</feature>
<feature type="transmembrane region" description="Helical" evidence="3">
    <location>
        <begin position="122"/>
        <end position="142"/>
    </location>
</feature>
<dbReference type="Gene3D" id="1.20.120.1220">
    <property type="match status" value="1"/>
</dbReference>
<sequence length="228" mass="23801">MYLSHRYVGSQVSARTARDGTTFHATPSEATMSIDQNADPAATDENLRPNLVVLIFGSAAVGLVSAATLPWPDAAASTVLGALMIAGADVDMRIFLLPDIVTGGAALSGLVAASALDPFDPLASFAIAAAGALLVGGGLWLVRWAYARLRHREGIGLGDVKLAAAIGAWLPLDVVPICLTLATSAALIAVLIARWRGEPIERTARIPLGAFLCPALWLTYYSTRLLRG</sequence>
<dbReference type="InterPro" id="IPR014032">
    <property type="entry name" value="Peptidase_A24A_bac"/>
</dbReference>
<keyword evidence="3" id="KW-1133">Transmembrane helix</keyword>
<dbReference type="GO" id="GO:0004190">
    <property type="term" value="F:aspartic-type endopeptidase activity"/>
    <property type="evidence" value="ECO:0007669"/>
    <property type="project" value="InterPro"/>
</dbReference>